<evidence type="ECO:0000256" key="5">
    <source>
        <dbReference type="ARBA" id="ARBA00022517"/>
    </source>
</evidence>
<evidence type="ECO:0000256" key="3">
    <source>
        <dbReference type="ARBA" id="ARBA00007433"/>
    </source>
</evidence>
<dbReference type="SUPFAM" id="SSF89895">
    <property type="entry name" value="FYSH domain"/>
    <property type="match status" value="1"/>
</dbReference>
<dbReference type="Proteomes" id="UP000054097">
    <property type="component" value="Unassembled WGS sequence"/>
</dbReference>
<name>A0A0C3B7D1_SERVB</name>
<organism evidence="12 13">
    <name type="scientific">Serendipita vermifera MAFF 305830</name>
    <dbReference type="NCBI Taxonomy" id="933852"/>
    <lineage>
        <taxon>Eukaryota</taxon>
        <taxon>Fungi</taxon>
        <taxon>Dikarya</taxon>
        <taxon>Basidiomycota</taxon>
        <taxon>Agaricomycotina</taxon>
        <taxon>Agaricomycetes</taxon>
        <taxon>Sebacinales</taxon>
        <taxon>Serendipitaceae</taxon>
        <taxon>Serendipita</taxon>
    </lineage>
</organism>
<protein>
    <recommendedName>
        <fullName evidence="8">Ribosome maturation protein SDO1</fullName>
    </recommendedName>
</protein>
<gene>
    <name evidence="12" type="ORF">M408DRAFT_185734</name>
</gene>
<evidence type="ECO:0000259" key="9">
    <source>
        <dbReference type="Pfam" id="PF01172"/>
    </source>
</evidence>
<dbReference type="InterPro" id="IPR037188">
    <property type="entry name" value="Sdo1/SBDS_central_sf"/>
</dbReference>
<dbReference type="OrthoDB" id="10253092at2759"/>
<feature type="domain" description="Ribosome maturation protein SDO1/SBDS C-terminal" evidence="11">
    <location>
        <begin position="175"/>
        <end position="242"/>
    </location>
</feature>
<dbReference type="EMBL" id="KN824279">
    <property type="protein sequence ID" value="KIM32730.1"/>
    <property type="molecule type" value="Genomic_DNA"/>
</dbReference>
<evidence type="ECO:0000256" key="1">
    <source>
        <dbReference type="ARBA" id="ARBA00004123"/>
    </source>
</evidence>
<dbReference type="Pfam" id="PF09377">
    <property type="entry name" value="SBDS_domain_II"/>
    <property type="match status" value="1"/>
</dbReference>
<evidence type="ECO:0000259" key="10">
    <source>
        <dbReference type="Pfam" id="PF09377"/>
    </source>
</evidence>
<comment type="subunit">
    <text evidence="7">Associates with the 60S ribosomal subunit.</text>
</comment>
<evidence type="ECO:0000256" key="2">
    <source>
        <dbReference type="ARBA" id="ARBA00004496"/>
    </source>
</evidence>
<dbReference type="PANTHER" id="PTHR10927">
    <property type="entry name" value="RIBOSOME MATURATION PROTEIN SBDS"/>
    <property type="match status" value="1"/>
</dbReference>
<dbReference type="InterPro" id="IPR039100">
    <property type="entry name" value="Sdo1/SBDS-like"/>
</dbReference>
<dbReference type="NCBIfam" id="TIGR00291">
    <property type="entry name" value="RNA_SBDS"/>
    <property type="match status" value="1"/>
</dbReference>
<dbReference type="HOGENOM" id="CLU_043216_1_1_1"/>
<dbReference type="STRING" id="933852.A0A0C3B7D1"/>
<evidence type="ECO:0000256" key="6">
    <source>
        <dbReference type="ARBA" id="ARBA00023242"/>
    </source>
</evidence>
<accession>A0A0C3B7D1</accession>
<dbReference type="PANTHER" id="PTHR10927:SF1">
    <property type="entry name" value="RIBOSOME MATURATION PROTEIN SBDS"/>
    <property type="match status" value="1"/>
</dbReference>
<dbReference type="Gene3D" id="3.30.70.240">
    <property type="match status" value="1"/>
</dbReference>
<keyword evidence="13" id="KW-1185">Reference proteome</keyword>
<evidence type="ECO:0000256" key="8">
    <source>
        <dbReference type="ARBA" id="ARBA00071414"/>
    </source>
</evidence>
<dbReference type="AlphaFoldDB" id="A0A0C3B7D1"/>
<feature type="domain" description="Ribosome maturation protein SDO1/SBDS central" evidence="10">
    <location>
        <begin position="110"/>
        <end position="173"/>
    </location>
</feature>
<comment type="subcellular location">
    <subcellularLocation>
        <location evidence="2">Cytoplasm</location>
    </subcellularLocation>
    <subcellularLocation>
        <location evidence="1">Nucleus</location>
    </subcellularLocation>
</comment>
<dbReference type="FunFam" id="3.30.1250.10:FF:000001">
    <property type="entry name" value="SBDS, ribosome maturation factor"/>
    <property type="match status" value="1"/>
</dbReference>
<keyword evidence="6" id="KW-0539">Nucleus</keyword>
<evidence type="ECO:0000256" key="7">
    <source>
        <dbReference type="ARBA" id="ARBA00049708"/>
    </source>
</evidence>
<keyword evidence="5" id="KW-0690">Ribosome biogenesis</keyword>
<dbReference type="Gene3D" id="3.30.1250.10">
    <property type="entry name" value="Ribosome maturation protein SBDS, N-terminal domain"/>
    <property type="match status" value="1"/>
</dbReference>
<evidence type="ECO:0000313" key="12">
    <source>
        <dbReference type="EMBL" id="KIM32730.1"/>
    </source>
</evidence>
<reference evidence="12 13" key="1">
    <citation type="submission" date="2014-04" db="EMBL/GenBank/DDBJ databases">
        <authorList>
            <consortium name="DOE Joint Genome Institute"/>
            <person name="Kuo A."/>
            <person name="Zuccaro A."/>
            <person name="Kohler A."/>
            <person name="Nagy L.G."/>
            <person name="Floudas D."/>
            <person name="Copeland A."/>
            <person name="Barry K.W."/>
            <person name="Cichocki N."/>
            <person name="Veneault-Fourrey C."/>
            <person name="LaButti K."/>
            <person name="Lindquist E.A."/>
            <person name="Lipzen A."/>
            <person name="Lundell T."/>
            <person name="Morin E."/>
            <person name="Murat C."/>
            <person name="Sun H."/>
            <person name="Tunlid A."/>
            <person name="Henrissat B."/>
            <person name="Grigoriev I.V."/>
            <person name="Hibbett D.S."/>
            <person name="Martin F."/>
            <person name="Nordberg H.P."/>
            <person name="Cantor M.N."/>
            <person name="Hua S.X."/>
        </authorList>
    </citation>
    <scope>NUCLEOTIDE SEQUENCE [LARGE SCALE GENOMIC DNA]</scope>
    <source>
        <strain evidence="12 13">MAFF 305830</strain>
    </source>
</reference>
<feature type="domain" description="Ribosome maturation protein SDO1/SBDS N-terminal" evidence="9">
    <location>
        <begin position="14"/>
        <end position="101"/>
    </location>
</feature>
<dbReference type="InterPro" id="IPR018978">
    <property type="entry name" value="SDO1/SBDS_central"/>
</dbReference>
<dbReference type="InterPro" id="IPR046928">
    <property type="entry name" value="SDO1/SBDS_C"/>
</dbReference>
<evidence type="ECO:0000256" key="4">
    <source>
        <dbReference type="ARBA" id="ARBA00022490"/>
    </source>
</evidence>
<dbReference type="SUPFAM" id="SSF109728">
    <property type="entry name" value="Hypothetical protein AF0491, middle domain"/>
    <property type="match status" value="1"/>
</dbReference>
<dbReference type="GO" id="GO:0005634">
    <property type="term" value="C:nucleus"/>
    <property type="evidence" value="ECO:0007669"/>
    <property type="project" value="UniProtKB-SubCell"/>
</dbReference>
<dbReference type="InterPro" id="IPR002140">
    <property type="entry name" value="Sdo1/SBDS"/>
</dbReference>
<reference evidence="13" key="2">
    <citation type="submission" date="2015-01" db="EMBL/GenBank/DDBJ databases">
        <title>Evolutionary Origins and Diversification of the Mycorrhizal Mutualists.</title>
        <authorList>
            <consortium name="DOE Joint Genome Institute"/>
            <consortium name="Mycorrhizal Genomics Consortium"/>
            <person name="Kohler A."/>
            <person name="Kuo A."/>
            <person name="Nagy L.G."/>
            <person name="Floudas D."/>
            <person name="Copeland A."/>
            <person name="Barry K.W."/>
            <person name="Cichocki N."/>
            <person name="Veneault-Fourrey C."/>
            <person name="LaButti K."/>
            <person name="Lindquist E.A."/>
            <person name="Lipzen A."/>
            <person name="Lundell T."/>
            <person name="Morin E."/>
            <person name="Murat C."/>
            <person name="Riley R."/>
            <person name="Ohm R."/>
            <person name="Sun H."/>
            <person name="Tunlid A."/>
            <person name="Henrissat B."/>
            <person name="Grigoriev I.V."/>
            <person name="Hibbett D.S."/>
            <person name="Martin F."/>
        </authorList>
    </citation>
    <scope>NUCLEOTIDE SEQUENCE [LARGE SCALE GENOMIC DNA]</scope>
    <source>
        <strain evidence="13">MAFF 305830</strain>
    </source>
</reference>
<evidence type="ECO:0000259" key="11">
    <source>
        <dbReference type="Pfam" id="PF20268"/>
    </source>
</evidence>
<dbReference type="GO" id="GO:0042256">
    <property type="term" value="P:cytosolic ribosome assembly"/>
    <property type="evidence" value="ECO:0007669"/>
    <property type="project" value="InterPro"/>
</dbReference>
<dbReference type="InterPro" id="IPR036786">
    <property type="entry name" value="Ribosome_mat_SBDS_N_sf"/>
</dbReference>
<evidence type="ECO:0000313" key="13">
    <source>
        <dbReference type="Proteomes" id="UP000054097"/>
    </source>
</evidence>
<dbReference type="GO" id="GO:0005737">
    <property type="term" value="C:cytoplasm"/>
    <property type="evidence" value="ECO:0007669"/>
    <property type="project" value="UniProtKB-SubCell"/>
</dbReference>
<dbReference type="InterPro" id="IPR019783">
    <property type="entry name" value="SDO1/SBDS_N"/>
</dbReference>
<dbReference type="Pfam" id="PF01172">
    <property type="entry name" value="SBDS_N"/>
    <property type="match status" value="1"/>
</dbReference>
<comment type="similarity">
    <text evidence="3">Belongs to the SDO1/SBDS family.</text>
</comment>
<sequence length="253" mass="28218">MRVNQPANQIKLTNVSIVRLKKGGKRFEIACYKNKVQEWRNGVETDIDDVVQVNNVFINVSKGEVAKTEDLKKAFGGKATTETIVREILQRGEIQIGEKEREHELSTLWKEIATLISEKCVDPETQRAIPVGMIEKAMHEAGFSVKAGKTAKSQTSECIRLIQANSKLPIQRARMRVKVIVPTAQAIDEIREKVLASAETVEEQINGEADWETVLLIDPSQFKVLNDLLHKQAEGKGRIETLVFANIASTSTA</sequence>
<dbReference type="Gene3D" id="1.10.10.900">
    <property type="entry name" value="SBDS protein C-terminal domain, subdomain 1"/>
    <property type="match status" value="1"/>
</dbReference>
<dbReference type="Pfam" id="PF20268">
    <property type="entry name" value="SBDS_C"/>
    <property type="match status" value="1"/>
</dbReference>
<proteinExistence type="inferred from homology"/>
<keyword evidence="4" id="KW-0963">Cytoplasm</keyword>